<reference evidence="1 2" key="1">
    <citation type="submission" date="2018-04" db="EMBL/GenBank/DDBJ databases">
        <title>Cupriavidus necator CR12 genome sequencing and assembly.</title>
        <authorList>
            <person name="Ben Fekih I."/>
            <person name="Mazhar H.S."/>
            <person name="Bello S.K."/>
            <person name="Rensing C."/>
        </authorList>
    </citation>
    <scope>NUCLEOTIDE SEQUENCE [LARGE SCALE GENOMIC DNA]</scope>
    <source>
        <strain evidence="1 2">CR12</strain>
    </source>
</reference>
<dbReference type="EMBL" id="QDHA01000148">
    <property type="protein sequence ID" value="RCJ03523.1"/>
    <property type="molecule type" value="Genomic_DNA"/>
</dbReference>
<evidence type="ECO:0000313" key="2">
    <source>
        <dbReference type="Proteomes" id="UP000253501"/>
    </source>
</evidence>
<name>A0A367P7N1_CUPNE</name>
<accession>A0A367P7N1</accession>
<evidence type="ECO:0000313" key="1">
    <source>
        <dbReference type="EMBL" id="RCJ03523.1"/>
    </source>
</evidence>
<organism evidence="1 2">
    <name type="scientific">Cupriavidus necator</name>
    <name type="common">Alcaligenes eutrophus</name>
    <name type="synonym">Ralstonia eutropha</name>
    <dbReference type="NCBI Taxonomy" id="106590"/>
    <lineage>
        <taxon>Bacteria</taxon>
        <taxon>Pseudomonadati</taxon>
        <taxon>Pseudomonadota</taxon>
        <taxon>Betaproteobacteria</taxon>
        <taxon>Burkholderiales</taxon>
        <taxon>Burkholderiaceae</taxon>
        <taxon>Cupriavidus</taxon>
    </lineage>
</organism>
<dbReference type="Proteomes" id="UP000253501">
    <property type="component" value="Unassembled WGS sequence"/>
</dbReference>
<protein>
    <submittedName>
        <fullName evidence="1">Uncharacterized protein</fullName>
    </submittedName>
</protein>
<sequence>MVLPRGNATRLSALPACRLQESDLTIGEVALVGSSSQNSRGHWLRAAFGCTMAQWRRQAADHSRQTDNAFRRERP</sequence>
<gene>
    <name evidence="1" type="ORF">DDK22_36755</name>
</gene>
<proteinExistence type="predicted"/>
<dbReference type="AlphaFoldDB" id="A0A367P7N1"/>
<comment type="caution">
    <text evidence="1">The sequence shown here is derived from an EMBL/GenBank/DDBJ whole genome shotgun (WGS) entry which is preliminary data.</text>
</comment>